<feature type="non-terminal residue" evidence="1">
    <location>
        <position position="1"/>
    </location>
</feature>
<evidence type="ECO:0000313" key="2">
    <source>
        <dbReference type="Proteomes" id="UP000814140"/>
    </source>
</evidence>
<dbReference type="Proteomes" id="UP000814140">
    <property type="component" value="Unassembled WGS sequence"/>
</dbReference>
<reference evidence="1" key="2">
    <citation type="journal article" date="2022" name="New Phytol.">
        <title>Evolutionary transition to the ectomycorrhizal habit in the genomes of a hyperdiverse lineage of mushroom-forming fungi.</title>
        <authorList>
            <person name="Looney B."/>
            <person name="Miyauchi S."/>
            <person name="Morin E."/>
            <person name="Drula E."/>
            <person name="Courty P.E."/>
            <person name="Kohler A."/>
            <person name="Kuo A."/>
            <person name="LaButti K."/>
            <person name="Pangilinan J."/>
            <person name="Lipzen A."/>
            <person name="Riley R."/>
            <person name="Andreopoulos W."/>
            <person name="He G."/>
            <person name="Johnson J."/>
            <person name="Nolan M."/>
            <person name="Tritt A."/>
            <person name="Barry K.W."/>
            <person name="Grigoriev I.V."/>
            <person name="Nagy L.G."/>
            <person name="Hibbett D."/>
            <person name="Henrissat B."/>
            <person name="Matheny P.B."/>
            <person name="Labbe J."/>
            <person name="Martin F.M."/>
        </authorList>
    </citation>
    <scope>NUCLEOTIDE SEQUENCE</scope>
    <source>
        <strain evidence="1">HHB10654</strain>
    </source>
</reference>
<reference evidence="1" key="1">
    <citation type="submission" date="2021-03" db="EMBL/GenBank/DDBJ databases">
        <authorList>
            <consortium name="DOE Joint Genome Institute"/>
            <person name="Ahrendt S."/>
            <person name="Looney B.P."/>
            <person name="Miyauchi S."/>
            <person name="Morin E."/>
            <person name="Drula E."/>
            <person name="Courty P.E."/>
            <person name="Chicoki N."/>
            <person name="Fauchery L."/>
            <person name="Kohler A."/>
            <person name="Kuo A."/>
            <person name="Labutti K."/>
            <person name="Pangilinan J."/>
            <person name="Lipzen A."/>
            <person name="Riley R."/>
            <person name="Andreopoulos W."/>
            <person name="He G."/>
            <person name="Johnson J."/>
            <person name="Barry K.W."/>
            <person name="Grigoriev I.V."/>
            <person name="Nagy L."/>
            <person name="Hibbett D."/>
            <person name="Henrissat B."/>
            <person name="Matheny P.B."/>
            <person name="Labbe J."/>
            <person name="Martin F."/>
        </authorList>
    </citation>
    <scope>NUCLEOTIDE SEQUENCE</scope>
    <source>
        <strain evidence="1">HHB10654</strain>
    </source>
</reference>
<protein>
    <submittedName>
        <fullName evidence="1">Uncharacterized protein</fullName>
    </submittedName>
</protein>
<evidence type="ECO:0000313" key="1">
    <source>
        <dbReference type="EMBL" id="KAI0058058.1"/>
    </source>
</evidence>
<accession>A0ACB8SQE9</accession>
<proteinExistence type="predicted"/>
<keyword evidence="2" id="KW-1185">Reference proteome</keyword>
<gene>
    <name evidence="1" type="ORF">BV25DRAFT_1830413</name>
</gene>
<comment type="caution">
    <text evidence="1">The sequence shown here is derived from an EMBL/GenBank/DDBJ whole genome shotgun (WGS) entry which is preliminary data.</text>
</comment>
<name>A0ACB8SQE9_9AGAM</name>
<dbReference type="EMBL" id="MU277239">
    <property type="protein sequence ID" value="KAI0058058.1"/>
    <property type="molecule type" value="Genomic_DNA"/>
</dbReference>
<sequence length="114" mass="13026">MPRLPLQLARLIRPPVPRPLVPRHVASLAPTPFVAILPTHRATLLRSAFLLPRFAPLPSTSAPQQVRHASRGNEYQPSQRVRKRKHGFLARKRSIGGRKILERRKAKGRRYLSH</sequence>
<organism evidence="1 2">
    <name type="scientific">Artomyces pyxidatus</name>
    <dbReference type="NCBI Taxonomy" id="48021"/>
    <lineage>
        <taxon>Eukaryota</taxon>
        <taxon>Fungi</taxon>
        <taxon>Dikarya</taxon>
        <taxon>Basidiomycota</taxon>
        <taxon>Agaricomycotina</taxon>
        <taxon>Agaricomycetes</taxon>
        <taxon>Russulales</taxon>
        <taxon>Auriscalpiaceae</taxon>
        <taxon>Artomyces</taxon>
    </lineage>
</organism>